<keyword evidence="2 8" id="KW-0963">Cytoplasm</keyword>
<dbReference type="GO" id="GO:0005737">
    <property type="term" value="C:cytoplasm"/>
    <property type="evidence" value="ECO:0007669"/>
    <property type="project" value="UniProtKB-SubCell"/>
</dbReference>
<dbReference type="PROSITE" id="PS51219">
    <property type="entry name" value="DPCK"/>
    <property type="match status" value="1"/>
</dbReference>
<evidence type="ECO:0000256" key="5">
    <source>
        <dbReference type="ARBA" id="ARBA00022777"/>
    </source>
</evidence>
<comment type="caution">
    <text evidence="10">The sequence shown here is derived from an EMBL/GenBank/DDBJ whole genome shotgun (WGS) entry which is preliminary data.</text>
</comment>
<evidence type="ECO:0000256" key="8">
    <source>
        <dbReference type="HAMAP-Rule" id="MF_00376"/>
    </source>
</evidence>
<comment type="similarity">
    <text evidence="1 8">Belongs to the CoaE family.</text>
</comment>
<comment type="function">
    <text evidence="8">Catalyzes the phosphorylation of the 3'-hydroxyl group of dephosphocoenzyme A to form coenzyme A.</text>
</comment>
<dbReference type="HAMAP" id="MF_00376">
    <property type="entry name" value="Dephospho_CoA_kinase"/>
    <property type="match status" value="1"/>
</dbReference>
<evidence type="ECO:0000256" key="1">
    <source>
        <dbReference type="ARBA" id="ARBA00009018"/>
    </source>
</evidence>
<dbReference type="GO" id="GO:0004140">
    <property type="term" value="F:dephospho-CoA kinase activity"/>
    <property type="evidence" value="ECO:0007669"/>
    <property type="project" value="UniProtKB-UniRule"/>
</dbReference>
<dbReference type="STRING" id="1140003.OMY_01058"/>
<comment type="subcellular location">
    <subcellularLocation>
        <location evidence="8">Cytoplasm</location>
    </subcellularLocation>
</comment>
<dbReference type="PATRIC" id="fig|1140003.3.peg.1016"/>
<evidence type="ECO:0000256" key="9">
    <source>
        <dbReference type="NCBIfam" id="TIGR00152"/>
    </source>
</evidence>
<keyword evidence="5 8" id="KW-0418">Kinase</keyword>
<dbReference type="PANTHER" id="PTHR10695">
    <property type="entry name" value="DEPHOSPHO-COA KINASE-RELATED"/>
    <property type="match status" value="1"/>
</dbReference>
<dbReference type="FunFam" id="3.40.50.300:FF:000991">
    <property type="entry name" value="Dephospho-CoA kinase"/>
    <property type="match status" value="1"/>
</dbReference>
<dbReference type="Proteomes" id="UP000015961">
    <property type="component" value="Unassembled WGS sequence"/>
</dbReference>
<comment type="pathway">
    <text evidence="8">Cofactor biosynthesis; coenzyme A biosynthesis; CoA from (R)-pantothenate: step 5/5.</text>
</comment>
<dbReference type="SUPFAM" id="SSF52540">
    <property type="entry name" value="P-loop containing nucleoside triphosphate hydrolases"/>
    <property type="match status" value="1"/>
</dbReference>
<organism evidence="10 11">
    <name type="scientific">Enterococcus sulfureus ATCC 49903</name>
    <dbReference type="NCBI Taxonomy" id="1140003"/>
    <lineage>
        <taxon>Bacteria</taxon>
        <taxon>Bacillati</taxon>
        <taxon>Bacillota</taxon>
        <taxon>Bacilli</taxon>
        <taxon>Lactobacillales</taxon>
        <taxon>Enterococcaceae</taxon>
        <taxon>Enterococcus</taxon>
    </lineage>
</organism>
<evidence type="ECO:0000256" key="7">
    <source>
        <dbReference type="ARBA" id="ARBA00022993"/>
    </source>
</evidence>
<gene>
    <name evidence="8" type="primary">coaE</name>
    <name evidence="10" type="ORF">I573_01620</name>
</gene>
<dbReference type="UniPathway" id="UPA00241">
    <property type="reaction ID" value="UER00356"/>
</dbReference>
<keyword evidence="7 8" id="KW-0173">Coenzyme A biosynthesis</keyword>
<evidence type="ECO:0000256" key="6">
    <source>
        <dbReference type="ARBA" id="ARBA00022840"/>
    </source>
</evidence>
<dbReference type="Gene3D" id="3.40.50.300">
    <property type="entry name" value="P-loop containing nucleotide triphosphate hydrolases"/>
    <property type="match status" value="1"/>
</dbReference>
<dbReference type="Pfam" id="PF01121">
    <property type="entry name" value="CoaE"/>
    <property type="match status" value="1"/>
</dbReference>
<sequence length="203" mass="22861">MTVVLGITGGIACGKSTVVSYLANQTIPVIDGDLIARQVVEPEQEGLLTLCETFGPEILLETGQLNRAFLGDLVFSDSIKRQQMNAILGPIIRKEILAQIKRYQEQQTPLILVDIPLLYESGYETYMSKVLVVWVSETTQVERLMKRNQLSQTDALARIHSQWPLDVKRARADFVIDNNGTIEQTYRQLDALMLQLSDLIKKN</sequence>
<dbReference type="AlphaFoldDB" id="S0KSB8"/>
<accession>S0KSB8</accession>
<dbReference type="NCBIfam" id="TIGR00152">
    <property type="entry name" value="dephospho-CoA kinase"/>
    <property type="match status" value="1"/>
</dbReference>
<dbReference type="InterPro" id="IPR027417">
    <property type="entry name" value="P-loop_NTPase"/>
</dbReference>
<dbReference type="GO" id="GO:0005524">
    <property type="term" value="F:ATP binding"/>
    <property type="evidence" value="ECO:0007669"/>
    <property type="project" value="UniProtKB-UniRule"/>
</dbReference>
<feature type="binding site" evidence="8">
    <location>
        <begin position="12"/>
        <end position="17"/>
    </location>
    <ligand>
        <name>ATP</name>
        <dbReference type="ChEBI" id="CHEBI:30616"/>
    </ligand>
</feature>
<dbReference type="EMBL" id="ASWO01000005">
    <property type="protein sequence ID" value="EOT83895.1"/>
    <property type="molecule type" value="Genomic_DNA"/>
</dbReference>
<evidence type="ECO:0000313" key="10">
    <source>
        <dbReference type="EMBL" id="EOT83895.1"/>
    </source>
</evidence>
<dbReference type="CDD" id="cd02022">
    <property type="entry name" value="DPCK"/>
    <property type="match status" value="1"/>
</dbReference>
<evidence type="ECO:0000313" key="11">
    <source>
        <dbReference type="Proteomes" id="UP000015961"/>
    </source>
</evidence>
<protein>
    <recommendedName>
        <fullName evidence="8 9">Dephospho-CoA kinase</fullName>
        <ecNumber evidence="8 9">2.7.1.24</ecNumber>
    </recommendedName>
    <alternativeName>
        <fullName evidence="8">Dephosphocoenzyme A kinase</fullName>
    </alternativeName>
</protein>
<keyword evidence="11" id="KW-1185">Reference proteome</keyword>
<comment type="catalytic activity">
    <reaction evidence="8">
        <text>3'-dephospho-CoA + ATP = ADP + CoA + H(+)</text>
        <dbReference type="Rhea" id="RHEA:18245"/>
        <dbReference type="ChEBI" id="CHEBI:15378"/>
        <dbReference type="ChEBI" id="CHEBI:30616"/>
        <dbReference type="ChEBI" id="CHEBI:57287"/>
        <dbReference type="ChEBI" id="CHEBI:57328"/>
        <dbReference type="ChEBI" id="CHEBI:456216"/>
        <dbReference type="EC" id="2.7.1.24"/>
    </reaction>
</comment>
<keyword evidence="4 8" id="KW-0547">Nucleotide-binding</keyword>
<keyword evidence="6 8" id="KW-0067">ATP-binding</keyword>
<dbReference type="PANTHER" id="PTHR10695:SF46">
    <property type="entry name" value="BIFUNCTIONAL COENZYME A SYNTHASE-RELATED"/>
    <property type="match status" value="1"/>
</dbReference>
<dbReference type="InterPro" id="IPR001977">
    <property type="entry name" value="Depp_CoAkinase"/>
</dbReference>
<dbReference type="eggNOG" id="COG0237">
    <property type="taxonomic scope" value="Bacteria"/>
</dbReference>
<evidence type="ECO:0000256" key="2">
    <source>
        <dbReference type="ARBA" id="ARBA00022490"/>
    </source>
</evidence>
<dbReference type="EC" id="2.7.1.24" evidence="8 9"/>
<evidence type="ECO:0000256" key="3">
    <source>
        <dbReference type="ARBA" id="ARBA00022679"/>
    </source>
</evidence>
<evidence type="ECO:0000256" key="4">
    <source>
        <dbReference type="ARBA" id="ARBA00022741"/>
    </source>
</evidence>
<dbReference type="GO" id="GO:0015937">
    <property type="term" value="P:coenzyme A biosynthetic process"/>
    <property type="evidence" value="ECO:0007669"/>
    <property type="project" value="UniProtKB-UniRule"/>
</dbReference>
<reference evidence="10 11" key="1">
    <citation type="submission" date="2013-03" db="EMBL/GenBank/DDBJ databases">
        <title>The Genome Sequence of Enterococcus sulfureus ATCC_49903 (PacBio/Illumina hybrid assembly).</title>
        <authorList>
            <consortium name="The Broad Institute Genomics Platform"/>
            <consortium name="The Broad Institute Genome Sequencing Center for Infectious Disease"/>
            <person name="Earl A."/>
            <person name="Russ C."/>
            <person name="Gilmore M."/>
            <person name="Surin D."/>
            <person name="Walker B."/>
            <person name="Young S."/>
            <person name="Zeng Q."/>
            <person name="Gargeya S."/>
            <person name="Fitzgerald M."/>
            <person name="Haas B."/>
            <person name="Abouelleil A."/>
            <person name="Allen A.W."/>
            <person name="Alvarado L."/>
            <person name="Arachchi H.M."/>
            <person name="Berlin A.M."/>
            <person name="Chapman S.B."/>
            <person name="Gainer-Dewar J."/>
            <person name="Goldberg J."/>
            <person name="Griggs A."/>
            <person name="Gujja S."/>
            <person name="Hansen M."/>
            <person name="Howarth C."/>
            <person name="Imamovic A."/>
            <person name="Ireland A."/>
            <person name="Larimer J."/>
            <person name="McCowan C."/>
            <person name="Murphy C."/>
            <person name="Pearson M."/>
            <person name="Poon T.W."/>
            <person name="Priest M."/>
            <person name="Roberts A."/>
            <person name="Saif S."/>
            <person name="Shea T."/>
            <person name="Sisk P."/>
            <person name="Sykes S."/>
            <person name="Wortman J."/>
            <person name="Nusbaum C."/>
            <person name="Birren B."/>
        </authorList>
    </citation>
    <scope>NUCLEOTIDE SEQUENCE [LARGE SCALE GENOMIC DNA]</scope>
    <source>
        <strain evidence="10 11">ATCC 49903</strain>
    </source>
</reference>
<dbReference type="OrthoDB" id="9812943at2"/>
<proteinExistence type="inferred from homology"/>
<dbReference type="RefSeq" id="WP_016185510.1">
    <property type="nucleotide sequence ID" value="NZ_ASWO01000005.1"/>
</dbReference>
<keyword evidence="3 8" id="KW-0808">Transferase</keyword>
<name>S0KSB8_9ENTE</name>